<feature type="domain" description="Amidase" evidence="1">
    <location>
        <begin position="32"/>
        <end position="457"/>
    </location>
</feature>
<organism evidence="2 3">
    <name type="scientific">Streptomyces ipomoeae</name>
    <dbReference type="NCBI Taxonomy" id="103232"/>
    <lineage>
        <taxon>Bacteria</taxon>
        <taxon>Bacillati</taxon>
        <taxon>Actinomycetota</taxon>
        <taxon>Actinomycetes</taxon>
        <taxon>Kitasatosporales</taxon>
        <taxon>Streptomycetaceae</taxon>
        <taxon>Streptomyces</taxon>
    </lineage>
</organism>
<evidence type="ECO:0000313" key="2">
    <source>
        <dbReference type="EMBL" id="TQE36868.1"/>
    </source>
</evidence>
<proteinExistence type="predicted"/>
<dbReference type="Pfam" id="PF01425">
    <property type="entry name" value="Amidase"/>
    <property type="match status" value="1"/>
</dbReference>
<dbReference type="InterPro" id="IPR023631">
    <property type="entry name" value="Amidase_dom"/>
</dbReference>
<protein>
    <submittedName>
        <fullName evidence="2">Amidase</fullName>
    </submittedName>
</protein>
<reference evidence="2 3" key="1">
    <citation type="submission" date="2019-03" db="EMBL/GenBank/DDBJ databases">
        <title>Comparative genomic analyses of the sweetpotato soil rot pathogen, Streptomyces ipomoeae.</title>
        <authorList>
            <person name="Ruschel Soares N."/>
            <person name="Badger J.H."/>
            <person name="Huguet-Tapia J.C."/>
            <person name="Clark C.A."/>
            <person name="Pettis G.S."/>
        </authorList>
    </citation>
    <scope>NUCLEOTIDE SEQUENCE [LARGE SCALE GENOMIC DNA]</scope>
    <source>
        <strain evidence="2 3">88-35</strain>
    </source>
</reference>
<name>A0AAE8W4S2_9ACTN</name>
<accession>A0AAE8W4S2</accession>
<dbReference type="PANTHER" id="PTHR43372">
    <property type="entry name" value="FATTY-ACID AMIDE HYDROLASE"/>
    <property type="match status" value="1"/>
</dbReference>
<dbReference type="AlphaFoldDB" id="A0AAE8W4S2"/>
<dbReference type="GO" id="GO:0012505">
    <property type="term" value="C:endomembrane system"/>
    <property type="evidence" value="ECO:0007669"/>
    <property type="project" value="TreeGrafter"/>
</dbReference>
<sequence>MTTDYTTLPAHAQLSALNRRLISSRELLDLHHQRIQASTLNAVVTLDIDAARQAASASDDRRARGQSVGHVDGLPLTIKDSFETVGLRTTCGAEELRHHIPARDADAVARLRHAGAVIMGKTNVPAYCQDLHTDNTLFGTTRNPHDPTRTPGGSSGGAAAAVAAALTPLELGSDLAGSLRLPAHYCGTYALRPTQGIVPTRGHIPRPPGWLTTSDMLTPGPLARHPRDLALMLTALTTPVPDERTPWRLNLPEPPGDLDAFRIAIWLNDPDCPVDDATAETLEQLTRRLTATGTHVTHIPGPVGFTASSRLFEQLLHANAALAGTDTEFSANQVRARHVPDDDTSPRATALRHRTQTHRTWLTANEERARQRAAWTAFFEHHDVLLTPAAPTPAISNGSRTLYVNGNERSFFDQTGWTNLISHIGLPAAIAPVDTDDRGMPIAVQIIGAPYADRTVLAMAEHIAAHGPTS</sequence>
<comment type="caution">
    <text evidence="2">The sequence shown here is derived from an EMBL/GenBank/DDBJ whole genome shotgun (WGS) entry which is preliminary data.</text>
</comment>
<evidence type="ECO:0000313" key="3">
    <source>
        <dbReference type="Proteomes" id="UP000318720"/>
    </source>
</evidence>
<dbReference type="RefSeq" id="WP_141581543.1">
    <property type="nucleotide sequence ID" value="NZ_SPAZ01000077.1"/>
</dbReference>
<gene>
    <name evidence="2" type="ORF">Sipo8835_09370</name>
</gene>
<dbReference type="InterPro" id="IPR036928">
    <property type="entry name" value="AS_sf"/>
</dbReference>
<evidence type="ECO:0000259" key="1">
    <source>
        <dbReference type="Pfam" id="PF01425"/>
    </source>
</evidence>
<dbReference type="EMBL" id="SPAZ01000077">
    <property type="protein sequence ID" value="TQE36868.1"/>
    <property type="molecule type" value="Genomic_DNA"/>
</dbReference>
<dbReference type="PANTHER" id="PTHR43372:SF4">
    <property type="entry name" value="FATTY-ACID AMIDE HYDROLASE 2"/>
    <property type="match status" value="1"/>
</dbReference>
<dbReference type="Proteomes" id="UP000318720">
    <property type="component" value="Unassembled WGS sequence"/>
</dbReference>
<dbReference type="SUPFAM" id="SSF75304">
    <property type="entry name" value="Amidase signature (AS) enzymes"/>
    <property type="match status" value="1"/>
</dbReference>
<dbReference type="InterPro" id="IPR052739">
    <property type="entry name" value="FAAH2"/>
</dbReference>
<dbReference type="Gene3D" id="3.90.1300.10">
    <property type="entry name" value="Amidase signature (AS) domain"/>
    <property type="match status" value="1"/>
</dbReference>